<comment type="caution">
    <text evidence="10">The sequence shown here is derived from an EMBL/GenBank/DDBJ whole genome shotgun (WGS) entry which is preliminary data.</text>
</comment>
<proteinExistence type="inferred from homology"/>
<evidence type="ECO:0000259" key="8">
    <source>
        <dbReference type="Pfam" id="PF04261"/>
    </source>
</evidence>
<dbReference type="PROSITE" id="PS51404">
    <property type="entry name" value="DYP_PEROXIDASE"/>
    <property type="match status" value="1"/>
</dbReference>
<comment type="similarity">
    <text evidence="6">Belongs to the DyP-type peroxidase family.</text>
</comment>
<dbReference type="Proteomes" id="UP001335729">
    <property type="component" value="Unassembled WGS sequence"/>
</dbReference>
<evidence type="ECO:0000256" key="5">
    <source>
        <dbReference type="ARBA" id="ARBA00023004"/>
    </source>
</evidence>
<sequence>MPAAPIPQTILTRKTTSALFLVLTIDEGGEDAVRDLLADLPTLTRAVSSRAPEAALAAIASIGSDAWDRLFDGPRPQALRPFVVYEGDVHTAPATPGDLLLHIKADRMDLCFEVGRLAMDALGDAVTVVDEVHGFRYFDLRDIIGFVDGTENPVGRAAIDAITVGDEDQAFAGGSYVAIQRYVTDLEAWNALSVADQEDAIGRTKLDNVEMDDDVKPSNSHIALNVVEDEDGEDIDVVRDNMPYGDVSGSGERGTFYIAYSAGPDVTEEMLRKMFIGDPPGNYDRLLDFTTAVSGAQFFTPTIDFLEDLPDPPTAPAEEVDDAAPSSPADRVATSERSEPEAYRDRDRDRDPADGSLGIGSLH</sequence>
<dbReference type="Pfam" id="PF20628">
    <property type="entry name" value="Dyp_perox_C"/>
    <property type="match status" value="1"/>
</dbReference>
<evidence type="ECO:0000256" key="4">
    <source>
        <dbReference type="ARBA" id="ARBA00023002"/>
    </source>
</evidence>
<organism evidence="10 11">
    <name type="scientific">Gordonia prachuapensis</name>
    <dbReference type="NCBI Taxonomy" id="3115651"/>
    <lineage>
        <taxon>Bacteria</taxon>
        <taxon>Bacillati</taxon>
        <taxon>Actinomycetota</taxon>
        <taxon>Actinomycetes</taxon>
        <taxon>Mycobacteriales</taxon>
        <taxon>Gordoniaceae</taxon>
        <taxon>Gordonia</taxon>
    </lineage>
</organism>
<feature type="compositionally biased region" description="Basic and acidic residues" evidence="7">
    <location>
        <begin position="333"/>
        <end position="353"/>
    </location>
</feature>
<accession>A0ABU7MX88</accession>
<keyword evidence="5" id="KW-0408">Iron</keyword>
<evidence type="ECO:0000313" key="10">
    <source>
        <dbReference type="EMBL" id="MEE4024936.1"/>
    </source>
</evidence>
<keyword evidence="3" id="KW-0479">Metal-binding</keyword>
<evidence type="ECO:0000256" key="1">
    <source>
        <dbReference type="ARBA" id="ARBA00001970"/>
    </source>
</evidence>
<dbReference type="GO" id="GO:0004601">
    <property type="term" value="F:peroxidase activity"/>
    <property type="evidence" value="ECO:0007669"/>
    <property type="project" value="UniProtKB-KW"/>
</dbReference>
<dbReference type="EMBL" id="JAZDUE010000015">
    <property type="protein sequence ID" value="MEE4024936.1"/>
    <property type="molecule type" value="Genomic_DNA"/>
</dbReference>
<evidence type="ECO:0000256" key="7">
    <source>
        <dbReference type="SAM" id="MobiDB-lite"/>
    </source>
</evidence>
<feature type="region of interest" description="Disordered" evidence="7">
    <location>
        <begin position="307"/>
        <end position="363"/>
    </location>
</feature>
<evidence type="ECO:0000256" key="2">
    <source>
        <dbReference type="ARBA" id="ARBA00022559"/>
    </source>
</evidence>
<comment type="cofactor">
    <cofactor evidence="1">
        <name>heme b</name>
        <dbReference type="ChEBI" id="CHEBI:60344"/>
    </cofactor>
</comment>
<dbReference type="InterPro" id="IPR048327">
    <property type="entry name" value="Dyp_perox_N"/>
</dbReference>
<evidence type="ECO:0000256" key="3">
    <source>
        <dbReference type="ARBA" id="ARBA00022723"/>
    </source>
</evidence>
<dbReference type="InterPro" id="IPR011008">
    <property type="entry name" value="Dimeric_a/b-barrel"/>
</dbReference>
<dbReference type="PANTHER" id="PTHR30521">
    <property type="entry name" value="DEFERROCHELATASE/PEROXIDASE"/>
    <property type="match status" value="1"/>
</dbReference>
<reference evidence="10 11" key="1">
    <citation type="submission" date="2024-01" db="EMBL/GenBank/DDBJ databases">
        <title>Draft genome sequence of Gordonia sp. PKS22-38.</title>
        <authorList>
            <person name="Suphannarot A."/>
            <person name="Mingma R."/>
        </authorList>
    </citation>
    <scope>NUCLEOTIDE SEQUENCE [LARGE SCALE GENOMIC DNA]</scope>
    <source>
        <strain evidence="10 11">PKS22-38</strain>
    </source>
</reference>
<dbReference type="InterPro" id="IPR048328">
    <property type="entry name" value="Dyp_perox_C"/>
</dbReference>
<dbReference type="PANTHER" id="PTHR30521:SF0">
    <property type="entry name" value="DYP-TYPE PEROXIDASE FAMILY PROTEIN"/>
    <property type="match status" value="1"/>
</dbReference>
<keyword evidence="11" id="KW-1185">Reference proteome</keyword>
<dbReference type="SUPFAM" id="SSF54909">
    <property type="entry name" value="Dimeric alpha+beta barrel"/>
    <property type="match status" value="1"/>
</dbReference>
<dbReference type="Pfam" id="PF04261">
    <property type="entry name" value="Dyp_perox_N"/>
    <property type="match status" value="1"/>
</dbReference>
<keyword evidence="4" id="KW-0560">Oxidoreductase</keyword>
<name>A0ABU7MX88_9ACTN</name>
<dbReference type="NCBIfam" id="TIGR01413">
    <property type="entry name" value="Dyp_perox_fam"/>
    <property type="match status" value="1"/>
</dbReference>
<feature type="domain" description="Dyp-type peroxidase N-terminal" evidence="8">
    <location>
        <begin position="8"/>
        <end position="136"/>
    </location>
</feature>
<evidence type="ECO:0000259" key="9">
    <source>
        <dbReference type="Pfam" id="PF20628"/>
    </source>
</evidence>
<dbReference type="InterPro" id="IPR006314">
    <property type="entry name" value="Dyp_peroxidase"/>
</dbReference>
<evidence type="ECO:0000256" key="6">
    <source>
        <dbReference type="ARBA" id="ARBA00025737"/>
    </source>
</evidence>
<feature type="domain" description="Dyp-type peroxidase C-terminal" evidence="9">
    <location>
        <begin position="141"/>
        <end position="304"/>
    </location>
</feature>
<keyword evidence="2 10" id="KW-0575">Peroxidase</keyword>
<dbReference type="RefSeq" id="WP_330506315.1">
    <property type="nucleotide sequence ID" value="NZ_JAZDUE010000015.1"/>
</dbReference>
<gene>
    <name evidence="10" type="ORF">V1Y59_17760</name>
</gene>
<evidence type="ECO:0000313" key="11">
    <source>
        <dbReference type="Proteomes" id="UP001335729"/>
    </source>
</evidence>
<protein>
    <submittedName>
        <fullName evidence="10">Dyp-type peroxidase</fullName>
    </submittedName>
</protein>